<dbReference type="AlphaFoldDB" id="A0A9W5S154"/>
<accession>A0A9W5S154</accession>
<evidence type="ECO:0000313" key="2">
    <source>
        <dbReference type="EMBL" id="EXX87603.1"/>
    </source>
</evidence>
<reference evidence="2 3" key="1">
    <citation type="submission" date="2014-02" db="EMBL/GenBank/DDBJ databases">
        <title>Genome sequence of Paenibacillus darwinianus reveals adaptive mechanisms for survival in Antarctic soils.</title>
        <authorList>
            <person name="Dsouza M."/>
            <person name="Taylor M.W."/>
            <person name="Turner S.J."/>
            <person name="Aislabie J."/>
        </authorList>
    </citation>
    <scope>NUCLEOTIDE SEQUENCE [LARGE SCALE GENOMIC DNA]</scope>
    <source>
        <strain evidence="2 3">CE1</strain>
    </source>
</reference>
<dbReference type="RefSeq" id="WP_051587723.1">
    <property type="nucleotide sequence ID" value="NZ_KK082259.1"/>
</dbReference>
<proteinExistence type="predicted"/>
<feature type="transmembrane region" description="Helical" evidence="1">
    <location>
        <begin position="72"/>
        <end position="95"/>
    </location>
</feature>
<evidence type="ECO:0000256" key="1">
    <source>
        <dbReference type="SAM" id="Phobius"/>
    </source>
</evidence>
<dbReference type="NCBIfam" id="TIGR02893">
    <property type="entry name" value="spore_yabQ"/>
    <property type="match status" value="1"/>
</dbReference>
<feature type="transmembrane region" description="Helical" evidence="1">
    <location>
        <begin position="6"/>
        <end position="27"/>
    </location>
</feature>
<dbReference type="Proteomes" id="UP000053750">
    <property type="component" value="Unassembled WGS sequence"/>
</dbReference>
<name>A0A9W5S154_9BACL</name>
<dbReference type="OrthoDB" id="1653819at2"/>
<sequence length="200" mass="22985">MSLQVQFVTLAMMVISGIGMGAAFDGYRVVSNELRIGRLWIPLLDLLYWAAATLIVFRVLASSNEGEVRVYVFLGLMIGIAFYFWLLSGTVIRLVRWLVAAVRSLIRLGIRTFDLFVVRPVVLLVRLLRIILGCAIVFSLFLVRIVVQLCRPFWLFFRWLSAPVAGPLWRKLRGWSESLGLNGLYRRMADIICTIRKKWF</sequence>
<protein>
    <submittedName>
        <fullName evidence="2">Spore cortex biosynthesis protein YabQ</fullName>
    </submittedName>
</protein>
<feature type="transmembrane region" description="Helical" evidence="1">
    <location>
        <begin position="116"/>
        <end position="147"/>
    </location>
</feature>
<gene>
    <name evidence="2" type="ORF">BG53_03905</name>
</gene>
<feature type="transmembrane region" description="Helical" evidence="1">
    <location>
        <begin position="39"/>
        <end position="60"/>
    </location>
</feature>
<evidence type="ECO:0000313" key="3">
    <source>
        <dbReference type="Proteomes" id="UP000053750"/>
    </source>
</evidence>
<keyword evidence="1" id="KW-0472">Membrane</keyword>
<organism evidence="2 3">
    <name type="scientific">Paenibacillus darwinianus</name>
    <dbReference type="NCBI Taxonomy" id="1380763"/>
    <lineage>
        <taxon>Bacteria</taxon>
        <taxon>Bacillati</taxon>
        <taxon>Bacillota</taxon>
        <taxon>Bacilli</taxon>
        <taxon>Bacillales</taxon>
        <taxon>Paenibacillaceae</taxon>
        <taxon>Paenibacillus</taxon>
    </lineage>
</organism>
<keyword evidence="3" id="KW-1185">Reference proteome</keyword>
<keyword evidence="1" id="KW-1133">Transmembrane helix</keyword>
<dbReference type="EMBL" id="JFHU01000151">
    <property type="protein sequence ID" value="EXX87603.1"/>
    <property type="molecule type" value="Genomic_DNA"/>
</dbReference>
<keyword evidence="1" id="KW-0812">Transmembrane</keyword>
<dbReference type="Pfam" id="PF09578">
    <property type="entry name" value="Spore_YabQ"/>
    <property type="match status" value="1"/>
</dbReference>
<comment type="caution">
    <text evidence="2">The sequence shown here is derived from an EMBL/GenBank/DDBJ whole genome shotgun (WGS) entry which is preliminary data.</text>
</comment>
<dbReference type="InterPro" id="IPR019074">
    <property type="entry name" value="YabQ"/>
</dbReference>